<organism evidence="2 3">
    <name type="scientific">Arachnia propionica</name>
    <dbReference type="NCBI Taxonomy" id="1750"/>
    <lineage>
        <taxon>Bacteria</taxon>
        <taxon>Bacillati</taxon>
        <taxon>Actinomycetota</taxon>
        <taxon>Actinomycetes</taxon>
        <taxon>Propionibacteriales</taxon>
        <taxon>Propionibacteriaceae</taxon>
        <taxon>Arachnia</taxon>
    </lineage>
</organism>
<dbReference type="PANTHER" id="PTHR30535">
    <property type="entry name" value="VITAMIN B12-BINDING PROTEIN"/>
    <property type="match status" value="1"/>
</dbReference>
<dbReference type="Gene3D" id="3.40.50.1980">
    <property type="entry name" value="Nitrogenase molybdenum iron protein domain"/>
    <property type="match status" value="2"/>
</dbReference>
<dbReference type="PANTHER" id="PTHR30535:SF35">
    <property type="entry name" value="PERIPLASMIC BINDING PROTEIN"/>
    <property type="match status" value="1"/>
</dbReference>
<gene>
    <name evidence="2" type="ORF">NCTC12967_00074</name>
</gene>
<keyword evidence="3" id="KW-1185">Reference proteome</keyword>
<evidence type="ECO:0000313" key="2">
    <source>
        <dbReference type="EMBL" id="VEH68814.1"/>
    </source>
</evidence>
<reference evidence="2 3" key="1">
    <citation type="submission" date="2018-12" db="EMBL/GenBank/DDBJ databases">
        <authorList>
            <consortium name="Pathogen Informatics"/>
        </authorList>
    </citation>
    <scope>NUCLEOTIDE SEQUENCE [LARGE SCALE GENOMIC DNA]</scope>
    <source>
        <strain evidence="2 3">NCTC12967</strain>
    </source>
</reference>
<comment type="similarity">
    <text evidence="1">Belongs to the bacterial solute-binding protein 8 family.</text>
</comment>
<protein>
    <submittedName>
        <fullName evidence="2">ABC-type hemin transport system, periplasmic component</fullName>
    </submittedName>
</protein>
<dbReference type="SUPFAM" id="SSF53807">
    <property type="entry name" value="Helical backbone' metal receptor"/>
    <property type="match status" value="1"/>
</dbReference>
<dbReference type="AlphaFoldDB" id="A0A448MUI5"/>
<dbReference type="InterPro" id="IPR054828">
    <property type="entry name" value="Vit_B12_bind_prot"/>
</dbReference>
<name>A0A448MUI5_9ACTN</name>
<proteinExistence type="inferred from homology"/>
<sequence>MLDDLGAEVALDRPPERVVSLVPSLTEAIALTAPGVLVGATNWCTHPAGLEVARVRGTKNPDRAAIAALRPDLVVTNQEENRRVDVERLRSAGIPVWVTRIDGIDDALGSMTRLFREGFGLREVSWLEEAREVWRHPPRLSGRVALPVWRDPWIWVGTGTYPDDLLRRLGLVNIVDDMRYPHVKINDALSGNPDFVLLPDEPYPFTATDGPEALGGVGSLNVRGRSLFWYGPAMVEARADLEAAIHEGGGAFRKTPANR</sequence>
<accession>A0A448MUI5</accession>
<dbReference type="InterPro" id="IPR050902">
    <property type="entry name" value="ABC_Transporter_SBP"/>
</dbReference>
<dbReference type="NCBIfam" id="NF038402">
    <property type="entry name" value="TroA_like"/>
    <property type="match status" value="1"/>
</dbReference>
<evidence type="ECO:0000313" key="3">
    <source>
        <dbReference type="Proteomes" id="UP000273044"/>
    </source>
</evidence>
<dbReference type="RefSeq" id="WP_061787441.1">
    <property type="nucleotide sequence ID" value="NZ_CAUVFX010000021.1"/>
</dbReference>
<dbReference type="GeneID" id="64405584"/>
<dbReference type="EMBL" id="LR134406">
    <property type="protein sequence ID" value="VEH68814.1"/>
    <property type="molecule type" value="Genomic_DNA"/>
</dbReference>
<evidence type="ECO:0000256" key="1">
    <source>
        <dbReference type="ARBA" id="ARBA00008814"/>
    </source>
</evidence>
<dbReference type="Proteomes" id="UP000273044">
    <property type="component" value="Chromosome"/>
</dbReference>